<feature type="region of interest" description="Disordered" evidence="2">
    <location>
        <begin position="206"/>
        <end position="232"/>
    </location>
</feature>
<evidence type="ECO:0000256" key="1">
    <source>
        <dbReference type="SAM" id="Coils"/>
    </source>
</evidence>
<evidence type="ECO:0000313" key="3">
    <source>
        <dbReference type="EMBL" id="CBY11264.1"/>
    </source>
</evidence>
<reference evidence="3" key="1">
    <citation type="journal article" date="2010" name="Science">
        <title>Plasticity of animal genome architecture unmasked by rapid evolution of a pelagic tunicate.</title>
        <authorList>
            <person name="Denoeud F."/>
            <person name="Henriet S."/>
            <person name="Mungpakdee S."/>
            <person name="Aury J.M."/>
            <person name="Da Silva C."/>
            <person name="Brinkmann H."/>
            <person name="Mikhaleva J."/>
            <person name="Olsen L.C."/>
            <person name="Jubin C."/>
            <person name="Canestro C."/>
            <person name="Bouquet J.M."/>
            <person name="Danks G."/>
            <person name="Poulain J."/>
            <person name="Campsteijn C."/>
            <person name="Adamski M."/>
            <person name="Cross I."/>
            <person name="Yadetie F."/>
            <person name="Muffato M."/>
            <person name="Louis A."/>
            <person name="Butcher S."/>
            <person name="Tsagkogeorga G."/>
            <person name="Konrad A."/>
            <person name="Singh S."/>
            <person name="Jensen M.F."/>
            <person name="Cong E.H."/>
            <person name="Eikeseth-Otteraa H."/>
            <person name="Noel B."/>
            <person name="Anthouard V."/>
            <person name="Porcel B.M."/>
            <person name="Kachouri-Lafond R."/>
            <person name="Nishino A."/>
            <person name="Ugolini M."/>
            <person name="Chourrout P."/>
            <person name="Nishida H."/>
            <person name="Aasland R."/>
            <person name="Huzurbazar S."/>
            <person name="Westhof E."/>
            <person name="Delsuc F."/>
            <person name="Lehrach H."/>
            <person name="Reinhardt R."/>
            <person name="Weissenbach J."/>
            <person name="Roy S.W."/>
            <person name="Artiguenave F."/>
            <person name="Postlethwait J.H."/>
            <person name="Manak J.R."/>
            <person name="Thompson E.M."/>
            <person name="Jaillon O."/>
            <person name="Du Pasquier L."/>
            <person name="Boudinot P."/>
            <person name="Liberles D.A."/>
            <person name="Volff J.N."/>
            <person name="Philippe H."/>
            <person name="Lenhard B."/>
            <person name="Roest Crollius H."/>
            <person name="Wincker P."/>
            <person name="Chourrout D."/>
        </authorList>
    </citation>
    <scope>NUCLEOTIDE SEQUENCE [LARGE SCALE GENOMIC DNA]</scope>
</reference>
<evidence type="ECO:0000313" key="4">
    <source>
        <dbReference type="Proteomes" id="UP000001307"/>
    </source>
</evidence>
<proteinExistence type="predicted"/>
<dbReference type="Proteomes" id="UP000001307">
    <property type="component" value="Unassembled WGS sequence"/>
</dbReference>
<organism evidence="3">
    <name type="scientific">Oikopleura dioica</name>
    <name type="common">Tunicate</name>
    <dbReference type="NCBI Taxonomy" id="34765"/>
    <lineage>
        <taxon>Eukaryota</taxon>
        <taxon>Metazoa</taxon>
        <taxon>Chordata</taxon>
        <taxon>Tunicata</taxon>
        <taxon>Appendicularia</taxon>
        <taxon>Copelata</taxon>
        <taxon>Oikopleuridae</taxon>
        <taxon>Oikopleura</taxon>
    </lineage>
</organism>
<gene>
    <name evidence="3" type="ORF">GSOID_T00015517001</name>
</gene>
<protein>
    <submittedName>
        <fullName evidence="3">Uncharacterized protein</fullName>
    </submittedName>
</protein>
<evidence type="ECO:0000256" key="2">
    <source>
        <dbReference type="SAM" id="MobiDB-lite"/>
    </source>
</evidence>
<dbReference type="InParanoid" id="E4XMW8"/>
<accession>E4XMW8</accession>
<sequence length="232" mass="26277">MESSTSSIPLQISADGIVTTRESSQIPTQPNLQTFIQNVAALKNTPIGRVVPTTVSDSTGNTVRAIVPHHLEEDEVIQDDVAKEEAIETVATEISEVINSVEEEEEQKRVLKRSGEEIARDSPKIYQKRVKLQRFFLGYVDEDGQDYQPPYFPPQDGNGNQFQFQQQFADGQYQHAIMIGEDGQQILTEEGGTRIIVGKQRQLHRDARRSFANRGRSTSDYDERVDERLDRK</sequence>
<keyword evidence="1" id="KW-0175">Coiled coil</keyword>
<dbReference type="AlphaFoldDB" id="E4XMW8"/>
<name>E4XMW8_OIKDI</name>
<keyword evidence="4" id="KW-1185">Reference proteome</keyword>
<feature type="compositionally biased region" description="Basic and acidic residues" evidence="2">
    <location>
        <begin position="217"/>
        <end position="232"/>
    </location>
</feature>
<dbReference type="EMBL" id="FN653080">
    <property type="protein sequence ID" value="CBY11264.1"/>
    <property type="molecule type" value="Genomic_DNA"/>
</dbReference>
<feature type="coiled-coil region" evidence="1">
    <location>
        <begin position="87"/>
        <end position="114"/>
    </location>
</feature>